<comment type="caution">
    <text evidence="13">The sequence shown here is derived from an EMBL/GenBank/DDBJ whole genome shotgun (WGS) entry which is preliminary data.</text>
</comment>
<gene>
    <name evidence="13" type="ORF">SEMRO_1797_G298210.1</name>
</gene>
<dbReference type="AlphaFoldDB" id="A0A9N8ETS5"/>
<dbReference type="FunFam" id="1.10.472.100:FF:000003">
    <property type="entry name" value="Presenilin"/>
    <property type="match status" value="1"/>
</dbReference>
<feature type="region of interest" description="Disordered" evidence="12">
    <location>
        <begin position="1"/>
        <end position="44"/>
    </location>
</feature>
<feature type="compositionally biased region" description="Basic and acidic residues" evidence="12">
    <location>
        <begin position="1"/>
        <end position="10"/>
    </location>
</feature>
<dbReference type="GO" id="GO:0005789">
    <property type="term" value="C:endoplasmic reticulum membrane"/>
    <property type="evidence" value="ECO:0007669"/>
    <property type="project" value="UniProtKB-SubCell"/>
</dbReference>
<protein>
    <recommendedName>
        <fullName evidence="11">Presenilin</fullName>
        <ecNumber evidence="11">3.4.23.-</ecNumber>
    </recommendedName>
</protein>
<keyword evidence="3 11" id="KW-0378">Hydrolase</keyword>
<dbReference type="EMBL" id="CAICTM010001795">
    <property type="protein sequence ID" value="CAB9526230.1"/>
    <property type="molecule type" value="Genomic_DNA"/>
</dbReference>
<evidence type="ECO:0000256" key="12">
    <source>
        <dbReference type="SAM" id="MobiDB-lite"/>
    </source>
</evidence>
<keyword evidence="2 11" id="KW-0812">Transmembrane</keyword>
<dbReference type="PANTHER" id="PTHR10202:SF13">
    <property type="entry name" value="PRESENILIN HOMOLOG"/>
    <property type="match status" value="1"/>
</dbReference>
<comment type="function">
    <text evidence="9">Probable catalytic subunit of the gamma-secretase complex, an endoprotease complex that catalyzes the intramembrane cleavage of integral membrane proteins such as Notch receptors. Requires the other members of the gamma-secretase complex to have a protease activity.</text>
</comment>
<dbReference type="GO" id="GO:0070765">
    <property type="term" value="C:gamma-secretase complex"/>
    <property type="evidence" value="ECO:0007669"/>
    <property type="project" value="UniProtKB-ARBA"/>
</dbReference>
<evidence type="ECO:0000256" key="6">
    <source>
        <dbReference type="ARBA" id="ARBA00022989"/>
    </source>
</evidence>
<dbReference type="EC" id="3.4.23.-" evidence="11"/>
<comment type="function">
    <text evidence="11">Probable subunit of the gamma-secretase complex, an endoprotease complex that catalyzes the intramembrane cleavage of integral membrane proteins such as Notch receptors.</text>
</comment>
<dbReference type="Proteomes" id="UP001153069">
    <property type="component" value="Unassembled WGS sequence"/>
</dbReference>
<reference evidence="13" key="1">
    <citation type="submission" date="2020-06" db="EMBL/GenBank/DDBJ databases">
        <authorList>
            <consortium name="Plant Systems Biology data submission"/>
        </authorList>
    </citation>
    <scope>NUCLEOTIDE SEQUENCE</scope>
    <source>
        <strain evidence="13">D6</strain>
    </source>
</reference>
<evidence type="ECO:0000256" key="8">
    <source>
        <dbReference type="ARBA" id="ARBA00023136"/>
    </source>
</evidence>
<keyword evidence="5 11" id="KW-0914">Notch signaling pathway</keyword>
<keyword evidence="8 11" id="KW-0472">Membrane</keyword>
<feature type="transmembrane region" description="Helical" evidence="11">
    <location>
        <begin position="207"/>
        <end position="227"/>
    </location>
</feature>
<name>A0A9N8ETS5_9STRA</name>
<comment type="subunit">
    <text evidence="10">Homodimer. Component of the gamma-secretase complex, a complex composed of a presenilin homodimer, nicastrin, aph1 and pen2.</text>
</comment>
<comment type="similarity">
    <text evidence="1 11">Belongs to the peptidase A22A family.</text>
</comment>
<accession>A0A9N8ETS5</accession>
<feature type="transmembrane region" description="Helical" evidence="11">
    <location>
        <begin position="114"/>
        <end position="138"/>
    </location>
</feature>
<evidence type="ECO:0000256" key="2">
    <source>
        <dbReference type="ARBA" id="ARBA00022692"/>
    </source>
</evidence>
<dbReference type="GO" id="GO:0000139">
    <property type="term" value="C:Golgi membrane"/>
    <property type="evidence" value="ECO:0007669"/>
    <property type="project" value="UniProtKB-SubCell"/>
</dbReference>
<dbReference type="OrthoDB" id="432970at2759"/>
<dbReference type="Pfam" id="PF01080">
    <property type="entry name" value="Presenilin"/>
    <property type="match status" value="1"/>
</dbReference>
<feature type="region of interest" description="Disordered" evidence="12">
    <location>
        <begin position="280"/>
        <end position="342"/>
    </location>
</feature>
<evidence type="ECO:0000256" key="7">
    <source>
        <dbReference type="ARBA" id="ARBA00023034"/>
    </source>
</evidence>
<dbReference type="GO" id="GO:0007219">
    <property type="term" value="P:Notch signaling pathway"/>
    <property type="evidence" value="ECO:0007669"/>
    <property type="project" value="UniProtKB-KW"/>
</dbReference>
<dbReference type="GO" id="GO:0044351">
    <property type="term" value="P:macropinocytosis"/>
    <property type="evidence" value="ECO:0007669"/>
    <property type="project" value="UniProtKB-ARBA"/>
</dbReference>
<organism evidence="13 14">
    <name type="scientific">Seminavis robusta</name>
    <dbReference type="NCBI Taxonomy" id="568900"/>
    <lineage>
        <taxon>Eukaryota</taxon>
        <taxon>Sar</taxon>
        <taxon>Stramenopiles</taxon>
        <taxon>Ochrophyta</taxon>
        <taxon>Bacillariophyta</taxon>
        <taxon>Bacillariophyceae</taxon>
        <taxon>Bacillariophycidae</taxon>
        <taxon>Naviculales</taxon>
        <taxon>Naviculaceae</taxon>
        <taxon>Seminavis</taxon>
    </lineage>
</organism>
<dbReference type="GO" id="GO:0042500">
    <property type="term" value="F:aspartic endopeptidase activity, intramembrane cleaving"/>
    <property type="evidence" value="ECO:0007669"/>
    <property type="project" value="InterPro"/>
</dbReference>
<feature type="region of interest" description="Disordered" evidence="12">
    <location>
        <begin position="371"/>
        <end position="400"/>
    </location>
</feature>
<feature type="compositionally biased region" description="Polar residues" evidence="12">
    <location>
        <begin position="294"/>
        <end position="309"/>
    </location>
</feature>
<feature type="transmembrane region" description="Helical" evidence="11">
    <location>
        <begin position="180"/>
        <end position="200"/>
    </location>
</feature>
<comment type="domain">
    <text evidence="11">The PAL motif is required for normal active site conformation.</text>
</comment>
<keyword evidence="7 11" id="KW-0333">Golgi apparatus</keyword>
<feature type="transmembrane region" description="Helical" evidence="11">
    <location>
        <begin position="521"/>
        <end position="540"/>
    </location>
</feature>
<keyword evidence="11" id="KW-0645">Protease</keyword>
<dbReference type="InterPro" id="IPR001108">
    <property type="entry name" value="Peptidase_A22A"/>
</dbReference>
<evidence type="ECO:0000256" key="11">
    <source>
        <dbReference type="RuleBase" id="RU361148"/>
    </source>
</evidence>
<keyword evidence="14" id="KW-1185">Reference proteome</keyword>
<keyword evidence="6 11" id="KW-1133">Transmembrane helix</keyword>
<dbReference type="GO" id="GO:0006509">
    <property type="term" value="P:membrane protein ectodomain proteolysis"/>
    <property type="evidence" value="ECO:0007669"/>
    <property type="project" value="TreeGrafter"/>
</dbReference>
<evidence type="ECO:0000256" key="1">
    <source>
        <dbReference type="ARBA" id="ARBA00008604"/>
    </source>
</evidence>
<dbReference type="InterPro" id="IPR006639">
    <property type="entry name" value="Preselin/SPP"/>
</dbReference>
<evidence type="ECO:0000313" key="13">
    <source>
        <dbReference type="EMBL" id="CAB9526230.1"/>
    </source>
</evidence>
<dbReference type="PRINTS" id="PR01072">
    <property type="entry name" value="PRESENILIN"/>
</dbReference>
<evidence type="ECO:0000256" key="10">
    <source>
        <dbReference type="ARBA" id="ARBA00066080"/>
    </source>
</evidence>
<keyword evidence="4 11" id="KW-0256">Endoplasmic reticulum</keyword>
<evidence type="ECO:0000256" key="5">
    <source>
        <dbReference type="ARBA" id="ARBA00022976"/>
    </source>
</evidence>
<feature type="transmembrane region" description="Helical" evidence="11">
    <location>
        <begin position="233"/>
        <end position="258"/>
    </location>
</feature>
<dbReference type="PANTHER" id="PTHR10202">
    <property type="entry name" value="PRESENILIN"/>
    <property type="match status" value="1"/>
</dbReference>
<sequence>MTRSRYSDHDREEEEDPGYARSEGIFRNTHQEADGGSADDSGVQEEGKALSVSELLYSSSSYYAIAKPVSMTMMLSALSVVYINNEETIENGEAAMANAYQVFSTDGSGGLDTLLLSFANSIVMVSVICMMTFVIVLLYKFKCMKCLIGYMIFCSATLLGVLGGNLFQTALYVYHIPMDIISYYFFIYNFCVVGVASVFWGQGIPKYITQAYLIATAVILAWHLSYFDSWTTWSLLTMLALYDLCAVLTPCGPLRFLVDLMSKDDAPEMPGLLYEAELPPEARRPGMPRGAKGSKNTNYGGKQYGSRNSRGSDDDEIMASRDDGSGNSGVMDNRSEDGSGEEGPLIDIPLAIASVYNLPVLVIPHHSLATMSQGSGGSDGPSNSPLLASNGANPMVPENPTPAQLRAEVTVRLPKDGGRINRVAKRGKKVYLETDRQGKPKRILWVDRTGKVFAEMRGDDEDMDEQNSIRLGLGDFIFYSVLVAKAAQYSFATFAACILVILAGLGGTLVLLSVYHHALPALPISIFLGVVFYVFTRVFMEPWIAQVLQKPYYV</sequence>
<evidence type="ECO:0000256" key="3">
    <source>
        <dbReference type="ARBA" id="ARBA00022801"/>
    </source>
</evidence>
<evidence type="ECO:0000313" key="14">
    <source>
        <dbReference type="Proteomes" id="UP001153069"/>
    </source>
</evidence>
<evidence type="ECO:0000256" key="4">
    <source>
        <dbReference type="ARBA" id="ARBA00022824"/>
    </source>
</evidence>
<feature type="transmembrane region" description="Helical" evidence="11">
    <location>
        <begin position="150"/>
        <end position="174"/>
    </location>
</feature>
<dbReference type="GO" id="GO:0016485">
    <property type="term" value="P:protein processing"/>
    <property type="evidence" value="ECO:0007669"/>
    <property type="project" value="InterPro"/>
</dbReference>
<proteinExistence type="inferred from homology"/>
<dbReference type="InterPro" id="IPR042524">
    <property type="entry name" value="Presenilin_C"/>
</dbReference>
<evidence type="ECO:0000256" key="9">
    <source>
        <dbReference type="ARBA" id="ARBA00053367"/>
    </source>
</evidence>
<feature type="transmembrane region" description="Helical" evidence="11">
    <location>
        <begin position="491"/>
        <end position="515"/>
    </location>
</feature>
<dbReference type="Gene3D" id="1.10.472.100">
    <property type="entry name" value="Presenilin"/>
    <property type="match status" value="1"/>
</dbReference>
<comment type="subcellular location">
    <subcellularLocation>
        <location evidence="11">Endoplasmic reticulum membrane</location>
        <topology evidence="11">Multi-pass membrane protein</topology>
    </subcellularLocation>
    <subcellularLocation>
        <location evidence="11">Golgi apparatus membrane</location>
        <topology evidence="11">Multi-pass membrane protein</topology>
    </subcellularLocation>
</comment>
<dbReference type="SMART" id="SM00730">
    <property type="entry name" value="PSN"/>
    <property type="match status" value="1"/>
</dbReference>